<dbReference type="OMA" id="ESNLAMS"/>
<reference evidence="1 2" key="1">
    <citation type="submission" date="2012-03" db="EMBL/GenBank/DDBJ databases">
        <title>Whole Genome Assembly of Papio anubis.</title>
        <authorList>
            <person name="Liu Y.L."/>
            <person name="Abraham K.A."/>
            <person name="Akbar H.A."/>
            <person name="Ali S.A."/>
            <person name="Anosike U.A."/>
            <person name="Aqrawi P.A."/>
            <person name="Arias F.A."/>
            <person name="Attaway T.A."/>
            <person name="Awwad R.A."/>
            <person name="Babu C.B."/>
            <person name="Bandaranaike D.B."/>
            <person name="Battles P.B."/>
            <person name="Bell A.B."/>
            <person name="Beltran B.B."/>
            <person name="Berhane-Mersha D.B."/>
            <person name="Bess C.B."/>
            <person name="Bickham C.B."/>
            <person name="Bolden T.B."/>
            <person name="Carter K.C."/>
            <person name="Chau D.C."/>
            <person name="Chavez A.C."/>
            <person name="Clerc-Blankenburg K.C."/>
            <person name="Coyle M.C."/>
            <person name="Dao M.D."/>
            <person name="Davila M.L.D."/>
            <person name="Davy-Carroll L.D."/>
            <person name="Denson S.D."/>
            <person name="Dinh H.D."/>
            <person name="Fernandez S.F."/>
            <person name="Fernando P.F."/>
            <person name="Forbes L.F."/>
            <person name="Francis C.F."/>
            <person name="Francisco L.F."/>
            <person name="Fu Q.F."/>
            <person name="Garcia-Iii R.G."/>
            <person name="Garrett T.G."/>
            <person name="Gross S.G."/>
            <person name="Gubbala S.G."/>
            <person name="Hirani K.H."/>
            <person name="Hogues M.H."/>
            <person name="Hollins B.H."/>
            <person name="Jackson L.J."/>
            <person name="Javaid M.J."/>
            <person name="Jhangiani S.J."/>
            <person name="Johnson A.J."/>
            <person name="Johnson B.J."/>
            <person name="Jones J.J."/>
            <person name="Joshi V.J."/>
            <person name="Kalu J.K."/>
            <person name="Khan N.K."/>
            <person name="Korchina V.K."/>
            <person name="Kovar C.K."/>
            <person name="Lago L.L."/>
            <person name="Lara F.L."/>
            <person name="Le T.-K.L."/>
            <person name="Lee S.L."/>
            <person name="Legall-Iii F.L."/>
            <person name="Lemon S.L."/>
            <person name="Liu J.L."/>
            <person name="Liu Y.-S.L."/>
            <person name="Liyanage D.L."/>
            <person name="Lopez J.L."/>
            <person name="Lorensuhewa L.L."/>
            <person name="Mata R.M."/>
            <person name="Mathew T.M."/>
            <person name="Mercado C.M."/>
            <person name="Mercado I.M."/>
            <person name="Morales K.M."/>
            <person name="Morgan M.M."/>
            <person name="Munidasa M.M."/>
            <person name="Ngo D.N."/>
            <person name="Nguyen L.N."/>
            <person name="Nguyen T.N."/>
            <person name="Nguyen N.N."/>
            <person name="Obregon M.O."/>
            <person name="Okwuonu G.O."/>
            <person name="Ongeri F.O."/>
            <person name="Onwere C.O."/>
            <person name="Osifeso I.O."/>
            <person name="Parra A.P."/>
            <person name="Patil S.P."/>
            <person name="Perez A.P."/>
            <person name="Perez Y.P."/>
            <person name="Pham C.P."/>
            <person name="Pu L.-L.P."/>
            <person name="Puazo M.P."/>
            <person name="Quiroz J.Q."/>
            <person name="Rouhana J.R."/>
            <person name="Ruiz M.R."/>
            <person name="Ruiz S.-J.R."/>
            <person name="Saada N.S."/>
            <person name="Santibanez J.S."/>
            <person name="Scheel M.S."/>
            <person name="Schneider B.S."/>
            <person name="Simmons D.S."/>
            <person name="Sisson I.S."/>
            <person name="Tang L.-Y.T."/>
            <person name="Thornton R.T."/>
            <person name="Tisius J.T."/>
            <person name="Toledanes G.T."/>
            <person name="Trejos Z.T."/>
            <person name="Usmani K.U."/>
            <person name="Varghese R.V."/>
            <person name="Vattathil S.V."/>
            <person name="Vee V.V."/>
            <person name="Walker D.W."/>
            <person name="Weissenberger G.W."/>
            <person name="White C.W."/>
            <person name="Williams A.W."/>
            <person name="Woodworth J.W."/>
            <person name="Wright R.W."/>
            <person name="Zhu Y.Z."/>
            <person name="Han Y.H."/>
            <person name="Newsham I.N."/>
            <person name="Nazareth L.N."/>
            <person name="Worley K.W."/>
            <person name="Muzny D.M."/>
            <person name="Rogers J.R."/>
            <person name="Gibbs R.G."/>
        </authorList>
    </citation>
    <scope>NUCLEOTIDE SEQUENCE [LARGE SCALE GENOMIC DNA]</scope>
</reference>
<dbReference type="Ensembl" id="ENSPANT00000083354.1">
    <property type="protein sequence ID" value="ENSPANP00000058840.1"/>
    <property type="gene ID" value="ENSPANG00000038453.1"/>
</dbReference>
<dbReference type="AlphaFoldDB" id="A0A8I5NU68"/>
<protein>
    <submittedName>
        <fullName evidence="1">Uncharacterized protein</fullName>
    </submittedName>
</protein>
<evidence type="ECO:0000313" key="2">
    <source>
        <dbReference type="Proteomes" id="UP000028761"/>
    </source>
</evidence>
<dbReference type="Proteomes" id="UP000028761">
    <property type="component" value="Chromosome 4"/>
</dbReference>
<keyword evidence="2" id="KW-1185">Reference proteome</keyword>
<dbReference type="PANTHER" id="PTHR12138">
    <property type="entry name" value="PRIMATE-EXPANDED PROTEIN FAMILY"/>
    <property type="match status" value="1"/>
</dbReference>
<evidence type="ECO:0000313" key="1">
    <source>
        <dbReference type="Ensembl" id="ENSPANP00000058840.1"/>
    </source>
</evidence>
<dbReference type="PANTHER" id="PTHR12138:SF162">
    <property type="entry name" value="CHROMOSOME UNDETERMINED SCAFFOLD_275, WHOLE GENOME SHOTGUN SEQUENCE"/>
    <property type="match status" value="1"/>
</dbReference>
<sequence>MESNLAMSLCLLGSTDSPASTSWVAGITGMHHHTRLMFVFLVEMGFCHVGQAGLKLLTSGDPPTFVSQSAGISGISHHVQPWA</sequence>
<reference evidence="1" key="3">
    <citation type="submission" date="2025-09" db="UniProtKB">
        <authorList>
            <consortium name="Ensembl"/>
        </authorList>
    </citation>
    <scope>IDENTIFICATION</scope>
</reference>
<reference evidence="1" key="2">
    <citation type="submission" date="2025-08" db="UniProtKB">
        <authorList>
            <consortium name="Ensembl"/>
        </authorList>
    </citation>
    <scope>IDENTIFICATION</scope>
</reference>
<dbReference type="GeneTree" id="ENSGT01120000271815"/>
<organism evidence="1 2">
    <name type="scientific">Papio anubis</name>
    <name type="common">Olive baboon</name>
    <dbReference type="NCBI Taxonomy" id="9555"/>
    <lineage>
        <taxon>Eukaryota</taxon>
        <taxon>Metazoa</taxon>
        <taxon>Chordata</taxon>
        <taxon>Craniata</taxon>
        <taxon>Vertebrata</taxon>
        <taxon>Euteleostomi</taxon>
        <taxon>Mammalia</taxon>
        <taxon>Eutheria</taxon>
        <taxon>Euarchontoglires</taxon>
        <taxon>Primates</taxon>
        <taxon>Haplorrhini</taxon>
        <taxon>Catarrhini</taxon>
        <taxon>Cercopithecidae</taxon>
        <taxon>Cercopithecinae</taxon>
        <taxon>Papio</taxon>
    </lineage>
</organism>
<name>A0A8I5NU68_PAPAN</name>
<dbReference type="PRINTS" id="PR02045">
    <property type="entry name" value="F138DOMAIN"/>
</dbReference>
<proteinExistence type="predicted"/>
<accession>A0A8I5NU68</accession>